<proteinExistence type="predicted"/>
<gene>
    <name evidence="2" type="ORF">BDA96_01G398400</name>
</gene>
<accession>A0A921S624</accession>
<dbReference type="Proteomes" id="UP000807115">
    <property type="component" value="Chromosome 1"/>
</dbReference>
<evidence type="ECO:0000313" key="3">
    <source>
        <dbReference type="Proteomes" id="UP000807115"/>
    </source>
</evidence>
<dbReference type="Gramene" id="EER94865">
    <property type="protein sequence ID" value="EER94865"/>
    <property type="gene ID" value="SORBI_3001G374500"/>
</dbReference>
<feature type="compositionally biased region" description="Polar residues" evidence="1">
    <location>
        <begin position="48"/>
        <end position="72"/>
    </location>
</feature>
<sequence>MSCAFTAYAAPCQRRGSLQRKVATYLPLSSFWNVRAHPSDSALKGSPAPTNSPNQKDFQPVPSSRTSFFIRK</sequence>
<evidence type="ECO:0000256" key="1">
    <source>
        <dbReference type="SAM" id="MobiDB-lite"/>
    </source>
</evidence>
<protein>
    <submittedName>
        <fullName evidence="2">Uncharacterized protein</fullName>
    </submittedName>
</protein>
<dbReference type="EMBL" id="CM027680">
    <property type="protein sequence ID" value="KAG0551152.1"/>
    <property type="molecule type" value="Genomic_DNA"/>
</dbReference>
<dbReference type="AlphaFoldDB" id="A0A921S624"/>
<evidence type="ECO:0000313" key="2">
    <source>
        <dbReference type="EMBL" id="KAG0551152.1"/>
    </source>
</evidence>
<reference evidence="2" key="2">
    <citation type="submission" date="2020-10" db="EMBL/GenBank/DDBJ databases">
        <authorList>
            <person name="Cooper E.A."/>
            <person name="Brenton Z.W."/>
            <person name="Flinn B.S."/>
            <person name="Jenkins J."/>
            <person name="Shu S."/>
            <person name="Flowers D."/>
            <person name="Luo F."/>
            <person name="Wang Y."/>
            <person name="Xia P."/>
            <person name="Barry K."/>
            <person name="Daum C."/>
            <person name="Lipzen A."/>
            <person name="Yoshinaga Y."/>
            <person name="Schmutz J."/>
            <person name="Saski C."/>
            <person name="Vermerris W."/>
            <person name="Kresovich S."/>
        </authorList>
    </citation>
    <scope>NUCLEOTIDE SEQUENCE</scope>
</reference>
<reference evidence="2" key="1">
    <citation type="journal article" date="2019" name="BMC Genomics">
        <title>A new reference genome for Sorghum bicolor reveals high levels of sequence similarity between sweet and grain genotypes: implications for the genetics of sugar metabolism.</title>
        <authorList>
            <person name="Cooper E.A."/>
            <person name="Brenton Z.W."/>
            <person name="Flinn B.S."/>
            <person name="Jenkins J."/>
            <person name="Shu S."/>
            <person name="Flowers D."/>
            <person name="Luo F."/>
            <person name="Wang Y."/>
            <person name="Xia P."/>
            <person name="Barry K."/>
            <person name="Daum C."/>
            <person name="Lipzen A."/>
            <person name="Yoshinaga Y."/>
            <person name="Schmutz J."/>
            <person name="Saski C."/>
            <person name="Vermerris W."/>
            <person name="Kresovich S."/>
        </authorList>
    </citation>
    <scope>NUCLEOTIDE SEQUENCE</scope>
</reference>
<feature type="region of interest" description="Disordered" evidence="1">
    <location>
        <begin position="39"/>
        <end position="72"/>
    </location>
</feature>
<name>A0A921S624_SORBI</name>
<comment type="caution">
    <text evidence="2">The sequence shown here is derived from an EMBL/GenBank/DDBJ whole genome shotgun (WGS) entry which is preliminary data.</text>
</comment>
<organism evidence="2 3">
    <name type="scientific">Sorghum bicolor</name>
    <name type="common">Sorghum</name>
    <name type="synonym">Sorghum vulgare</name>
    <dbReference type="NCBI Taxonomy" id="4558"/>
    <lineage>
        <taxon>Eukaryota</taxon>
        <taxon>Viridiplantae</taxon>
        <taxon>Streptophyta</taxon>
        <taxon>Embryophyta</taxon>
        <taxon>Tracheophyta</taxon>
        <taxon>Spermatophyta</taxon>
        <taxon>Magnoliopsida</taxon>
        <taxon>Liliopsida</taxon>
        <taxon>Poales</taxon>
        <taxon>Poaceae</taxon>
        <taxon>PACMAD clade</taxon>
        <taxon>Panicoideae</taxon>
        <taxon>Andropogonodae</taxon>
        <taxon>Andropogoneae</taxon>
        <taxon>Sorghinae</taxon>
        <taxon>Sorghum</taxon>
    </lineage>
</organism>